<dbReference type="Proteomes" id="UP000245956">
    <property type="component" value="Unassembled WGS sequence"/>
</dbReference>
<dbReference type="AlphaFoldDB" id="A0A2U3DXZ2"/>
<evidence type="ECO:0000256" key="1">
    <source>
        <dbReference type="SAM" id="MobiDB-lite"/>
    </source>
</evidence>
<evidence type="ECO:0000313" key="3">
    <source>
        <dbReference type="Proteomes" id="UP000245956"/>
    </source>
</evidence>
<proteinExistence type="predicted"/>
<protein>
    <submittedName>
        <fullName evidence="2">Uncharacterized protein</fullName>
    </submittedName>
</protein>
<feature type="region of interest" description="Disordered" evidence="1">
    <location>
        <begin position="1"/>
        <end position="40"/>
    </location>
</feature>
<feature type="region of interest" description="Disordered" evidence="1">
    <location>
        <begin position="105"/>
        <end position="125"/>
    </location>
</feature>
<dbReference type="EMBL" id="LCWV01000020">
    <property type="protein sequence ID" value="PWI67104.1"/>
    <property type="molecule type" value="Genomic_DNA"/>
</dbReference>
<organism evidence="2 3">
    <name type="scientific">Purpureocillium lilacinum</name>
    <name type="common">Paecilomyces lilacinus</name>
    <dbReference type="NCBI Taxonomy" id="33203"/>
    <lineage>
        <taxon>Eukaryota</taxon>
        <taxon>Fungi</taxon>
        <taxon>Dikarya</taxon>
        <taxon>Ascomycota</taxon>
        <taxon>Pezizomycotina</taxon>
        <taxon>Sordariomycetes</taxon>
        <taxon>Hypocreomycetidae</taxon>
        <taxon>Hypocreales</taxon>
        <taxon>Ophiocordycipitaceae</taxon>
        <taxon>Purpureocillium</taxon>
    </lineage>
</organism>
<comment type="caution">
    <text evidence="2">The sequence shown here is derived from an EMBL/GenBank/DDBJ whole genome shotgun (WGS) entry which is preliminary data.</text>
</comment>
<name>A0A2U3DXZ2_PURLI</name>
<feature type="compositionally biased region" description="Basic and acidic residues" evidence="1">
    <location>
        <begin position="1"/>
        <end position="16"/>
    </location>
</feature>
<sequence>MMVVWRREWRGRDEAQAGRSFDSTSGPVASKAAQPWRAPGVAGGQLAKAVARCPGGGVGQQPSTGRAGDDLGGMRCKQPDDARQAAVPASSGWARDGIICLTGGRHTSTGGEDSDWDSAYDKDSDRGNRLLRESSIWMLNIKKRDPRGLWQSPTTVDITSSPPARSPSLGVPWYLMMHLTQR</sequence>
<reference evidence="2 3" key="1">
    <citation type="journal article" date="2016" name="Front. Microbiol.">
        <title>Genome and transcriptome sequences reveal the specific parasitism of the nematophagous Purpureocillium lilacinum 36-1.</title>
        <authorList>
            <person name="Xie J."/>
            <person name="Li S."/>
            <person name="Mo C."/>
            <person name="Xiao X."/>
            <person name="Peng D."/>
            <person name="Wang G."/>
            <person name="Xiao Y."/>
        </authorList>
    </citation>
    <scope>NUCLEOTIDE SEQUENCE [LARGE SCALE GENOMIC DNA]</scope>
    <source>
        <strain evidence="2 3">36-1</strain>
    </source>
</reference>
<evidence type="ECO:0000313" key="2">
    <source>
        <dbReference type="EMBL" id="PWI67104.1"/>
    </source>
</evidence>
<accession>A0A2U3DXZ2</accession>
<gene>
    <name evidence="2" type="ORF">PCL_04266</name>
</gene>